<feature type="transmembrane region" description="Helical" evidence="12">
    <location>
        <begin position="120"/>
        <end position="139"/>
    </location>
</feature>
<keyword evidence="7" id="KW-0965">Cell junction</keyword>
<dbReference type="Pfam" id="PF00876">
    <property type="entry name" value="Innexin"/>
    <property type="match status" value="2"/>
</dbReference>
<keyword evidence="10 12" id="KW-0472">Membrane</keyword>
<sequence>MDAILDILNRWNALRYEEDFTDRFNYQYTPYLFALSALLITSKTYMGKAIVCWVPAEFRGGIQVQAVVKTASTLSKHDENKRYEGIQKIAGHILRANNRGATGFCVRPGWVSLAYLLMKFMFLVNIVLQILVLHIFLGFDWGDLFRLRLNFKSDWMSTGLFPRSTMCDFDITVVNTVTWFIRLSSKASRVAFAERMLRASGYSQSGSLRSRFTTPLLLSGSPSEKETLKRPDELEKEDYSNTYYEFSKLSVDVYVVLKLIASNAGDAVCSDVVGELFKQYNEEQRNHKHD</sequence>
<comment type="function">
    <text evidence="12">Structural component of the gap junctions.</text>
</comment>
<keyword evidence="8 12" id="KW-1133">Transmembrane helix</keyword>
<gene>
    <name evidence="12" type="primary">inx</name>
    <name evidence="13" type="ORF">WR25_14602</name>
</gene>
<comment type="caution">
    <text evidence="13">The sequence shown here is derived from an EMBL/GenBank/DDBJ whole genome shotgun (WGS) entry which is preliminary data.</text>
</comment>
<proteinExistence type="inferred from homology"/>
<keyword evidence="3 12" id="KW-0813">Transport</keyword>
<keyword evidence="11 12" id="KW-0407">Ion channel</keyword>
<evidence type="ECO:0000256" key="7">
    <source>
        <dbReference type="ARBA" id="ARBA00022949"/>
    </source>
</evidence>
<evidence type="ECO:0000313" key="13">
    <source>
        <dbReference type="EMBL" id="PAV90453.1"/>
    </source>
</evidence>
<evidence type="ECO:0000256" key="2">
    <source>
        <dbReference type="ARBA" id="ARBA00004651"/>
    </source>
</evidence>
<dbReference type="GO" id="GO:0005243">
    <property type="term" value="F:gap junction channel activity"/>
    <property type="evidence" value="ECO:0007669"/>
    <property type="project" value="TreeGrafter"/>
</dbReference>
<evidence type="ECO:0000256" key="4">
    <source>
        <dbReference type="ARBA" id="ARBA00022475"/>
    </source>
</evidence>
<dbReference type="PRINTS" id="PR01262">
    <property type="entry name" value="INNEXIN"/>
</dbReference>
<evidence type="ECO:0000256" key="8">
    <source>
        <dbReference type="ARBA" id="ARBA00022989"/>
    </source>
</evidence>
<dbReference type="PROSITE" id="PS51013">
    <property type="entry name" value="PANNEXIN"/>
    <property type="match status" value="1"/>
</dbReference>
<keyword evidence="14" id="KW-1185">Reference proteome</keyword>
<keyword evidence="5 12" id="KW-0812">Transmembrane</keyword>
<organism evidence="13 14">
    <name type="scientific">Diploscapter pachys</name>
    <dbReference type="NCBI Taxonomy" id="2018661"/>
    <lineage>
        <taxon>Eukaryota</taxon>
        <taxon>Metazoa</taxon>
        <taxon>Ecdysozoa</taxon>
        <taxon>Nematoda</taxon>
        <taxon>Chromadorea</taxon>
        <taxon>Rhabditida</taxon>
        <taxon>Rhabditina</taxon>
        <taxon>Rhabditomorpha</taxon>
        <taxon>Rhabditoidea</taxon>
        <taxon>Rhabditidae</taxon>
        <taxon>Diploscapter</taxon>
    </lineage>
</organism>
<keyword evidence="4" id="KW-1003">Cell membrane</keyword>
<evidence type="ECO:0000256" key="1">
    <source>
        <dbReference type="ARBA" id="ARBA00004610"/>
    </source>
</evidence>
<dbReference type="OrthoDB" id="5867527at2759"/>
<reference evidence="13 14" key="1">
    <citation type="journal article" date="2017" name="Curr. Biol.">
        <title>Genome architecture and evolution of a unichromosomal asexual nematode.</title>
        <authorList>
            <person name="Fradin H."/>
            <person name="Zegar C."/>
            <person name="Gutwein M."/>
            <person name="Lucas J."/>
            <person name="Kovtun M."/>
            <person name="Corcoran D."/>
            <person name="Baugh L.R."/>
            <person name="Kiontke K."/>
            <person name="Gunsalus K."/>
            <person name="Fitch D.H."/>
            <person name="Piano F."/>
        </authorList>
    </citation>
    <scope>NUCLEOTIDE SEQUENCE [LARGE SCALE GENOMIC DNA]</scope>
    <source>
        <strain evidence="13">PF1309</strain>
    </source>
</reference>
<dbReference type="GO" id="GO:0005921">
    <property type="term" value="C:gap junction"/>
    <property type="evidence" value="ECO:0007669"/>
    <property type="project" value="UniProtKB-SubCell"/>
</dbReference>
<dbReference type="Proteomes" id="UP000218231">
    <property type="component" value="Unassembled WGS sequence"/>
</dbReference>
<evidence type="ECO:0000256" key="10">
    <source>
        <dbReference type="ARBA" id="ARBA00023136"/>
    </source>
</evidence>
<evidence type="ECO:0000256" key="6">
    <source>
        <dbReference type="ARBA" id="ARBA00022868"/>
    </source>
</evidence>
<evidence type="ECO:0000313" key="14">
    <source>
        <dbReference type="Proteomes" id="UP000218231"/>
    </source>
</evidence>
<evidence type="ECO:0000256" key="12">
    <source>
        <dbReference type="RuleBase" id="RU010713"/>
    </source>
</evidence>
<dbReference type="InterPro" id="IPR000990">
    <property type="entry name" value="Innexin"/>
</dbReference>
<accession>A0A2A2LW95</accession>
<comment type="similarity">
    <text evidence="12">Belongs to the pannexin family.</text>
</comment>
<dbReference type="PANTHER" id="PTHR11893">
    <property type="entry name" value="INNEXIN"/>
    <property type="match status" value="1"/>
</dbReference>
<evidence type="ECO:0000256" key="5">
    <source>
        <dbReference type="ARBA" id="ARBA00022692"/>
    </source>
</evidence>
<comment type="caution">
    <text evidence="12">Lacks conserved residue(s) required for the propagation of feature annotation.</text>
</comment>
<comment type="subcellular location">
    <subcellularLocation>
        <location evidence="1">Cell junction</location>
        <location evidence="1">Gap junction</location>
    </subcellularLocation>
    <subcellularLocation>
        <location evidence="2 12">Cell membrane</location>
        <topology evidence="2 12">Multi-pass membrane protein</topology>
    </subcellularLocation>
</comment>
<name>A0A2A2LW95_9BILA</name>
<dbReference type="GO" id="GO:0005886">
    <property type="term" value="C:plasma membrane"/>
    <property type="evidence" value="ECO:0007669"/>
    <property type="project" value="UniProtKB-SubCell"/>
</dbReference>
<dbReference type="AlphaFoldDB" id="A0A2A2LW95"/>
<dbReference type="STRING" id="2018661.A0A2A2LW95"/>
<evidence type="ECO:0000256" key="11">
    <source>
        <dbReference type="ARBA" id="ARBA00023303"/>
    </source>
</evidence>
<evidence type="ECO:0000256" key="9">
    <source>
        <dbReference type="ARBA" id="ARBA00023065"/>
    </source>
</evidence>
<dbReference type="GO" id="GO:0034220">
    <property type="term" value="P:monoatomic ion transmembrane transport"/>
    <property type="evidence" value="ECO:0007669"/>
    <property type="project" value="UniProtKB-KW"/>
</dbReference>
<dbReference type="EMBL" id="LIAE01006373">
    <property type="protein sequence ID" value="PAV90453.1"/>
    <property type="molecule type" value="Genomic_DNA"/>
</dbReference>
<evidence type="ECO:0000256" key="3">
    <source>
        <dbReference type="ARBA" id="ARBA00022448"/>
    </source>
</evidence>
<keyword evidence="6" id="KW-0303">Gap junction</keyword>
<dbReference type="PANTHER" id="PTHR11893:SF32">
    <property type="entry name" value="INNEXIN"/>
    <property type="match status" value="1"/>
</dbReference>
<keyword evidence="9 12" id="KW-0406">Ion transport</keyword>
<protein>
    <recommendedName>
        <fullName evidence="12">Innexin</fullName>
    </recommendedName>
</protein>